<feature type="region of interest" description="Disordered" evidence="2">
    <location>
        <begin position="172"/>
        <end position="204"/>
    </location>
</feature>
<evidence type="ECO:0000313" key="4">
    <source>
        <dbReference type="Proteomes" id="UP001149079"/>
    </source>
</evidence>
<dbReference type="EMBL" id="JAPQKL010000003">
    <property type="protein sequence ID" value="KAJ5138276.1"/>
    <property type="molecule type" value="Genomic_DNA"/>
</dbReference>
<dbReference type="Proteomes" id="UP001149079">
    <property type="component" value="Unassembled WGS sequence"/>
</dbReference>
<keyword evidence="1" id="KW-0175">Coiled coil</keyword>
<dbReference type="OrthoDB" id="4369471at2759"/>
<feature type="compositionally biased region" description="Acidic residues" evidence="2">
    <location>
        <begin position="172"/>
        <end position="183"/>
    </location>
</feature>
<name>A0A9W9H5X7_9EURO</name>
<evidence type="ECO:0000313" key="3">
    <source>
        <dbReference type="EMBL" id="KAJ5138276.1"/>
    </source>
</evidence>
<protein>
    <submittedName>
        <fullName evidence="3">Uncharacterized protein</fullName>
    </submittedName>
</protein>
<evidence type="ECO:0000256" key="1">
    <source>
        <dbReference type="SAM" id="Coils"/>
    </source>
</evidence>
<dbReference type="RefSeq" id="XP_056522925.1">
    <property type="nucleotide sequence ID" value="XM_056663868.1"/>
</dbReference>
<comment type="caution">
    <text evidence="3">The sequence shown here is derived from an EMBL/GenBank/DDBJ whole genome shotgun (WGS) entry which is preliminary data.</text>
</comment>
<feature type="coiled-coil region" evidence="1">
    <location>
        <begin position="81"/>
        <end position="154"/>
    </location>
</feature>
<accession>A0A9W9H5X7</accession>
<keyword evidence="4" id="KW-1185">Reference proteome</keyword>
<feature type="compositionally biased region" description="Basic and acidic residues" evidence="2">
    <location>
        <begin position="187"/>
        <end position="204"/>
    </location>
</feature>
<gene>
    <name evidence="3" type="ORF">N7515_003124</name>
</gene>
<reference evidence="3" key="2">
    <citation type="journal article" date="2023" name="IMA Fungus">
        <title>Comparative genomic study of the Penicillium genus elucidates a diverse pangenome and 15 lateral gene transfer events.</title>
        <authorList>
            <person name="Petersen C."/>
            <person name="Sorensen T."/>
            <person name="Nielsen M.R."/>
            <person name="Sondergaard T.E."/>
            <person name="Sorensen J.L."/>
            <person name="Fitzpatrick D.A."/>
            <person name="Frisvad J.C."/>
            <person name="Nielsen K.L."/>
        </authorList>
    </citation>
    <scope>NUCLEOTIDE SEQUENCE</scope>
    <source>
        <strain evidence="3">IBT 22155</strain>
    </source>
</reference>
<sequence length="204" mass="23550">MKTEAPDTATAPRTMIPTHRHSYTRRLDNVEHADSETKIVVLKSIARDICETFQAIAEYAEEGVLQDEHTKPIDSVIMSIRDTDVKQRRQLEKTNRRLRKERYRAHQRLRGLMSLGDALGRGANRRVKKLKNDLRKAQEEIAQLRAERDILREWAITRRKKIVTEVTDEVTDEDADGEFELVTEDNIQEKSQEAVDAGEDKGTD</sequence>
<evidence type="ECO:0000256" key="2">
    <source>
        <dbReference type="SAM" id="MobiDB-lite"/>
    </source>
</evidence>
<dbReference type="GeneID" id="81403038"/>
<dbReference type="AlphaFoldDB" id="A0A9W9H5X7"/>
<reference evidence="3" key="1">
    <citation type="submission" date="2022-11" db="EMBL/GenBank/DDBJ databases">
        <authorList>
            <person name="Petersen C."/>
        </authorList>
    </citation>
    <scope>NUCLEOTIDE SEQUENCE</scope>
    <source>
        <strain evidence="3">IBT 22155</strain>
    </source>
</reference>
<proteinExistence type="predicted"/>
<organism evidence="3 4">
    <name type="scientific">Penicillium bovifimosum</name>
    <dbReference type="NCBI Taxonomy" id="126998"/>
    <lineage>
        <taxon>Eukaryota</taxon>
        <taxon>Fungi</taxon>
        <taxon>Dikarya</taxon>
        <taxon>Ascomycota</taxon>
        <taxon>Pezizomycotina</taxon>
        <taxon>Eurotiomycetes</taxon>
        <taxon>Eurotiomycetidae</taxon>
        <taxon>Eurotiales</taxon>
        <taxon>Aspergillaceae</taxon>
        <taxon>Penicillium</taxon>
    </lineage>
</organism>